<evidence type="ECO:0000313" key="8">
    <source>
        <dbReference type="EMBL" id="TMQ64707.1"/>
    </source>
</evidence>
<comment type="caution">
    <text evidence="8">The sequence shown here is derived from an EMBL/GenBank/DDBJ whole genome shotgun (WGS) entry which is preliminary data.</text>
</comment>
<protein>
    <recommendedName>
        <fullName evidence="3">adenosine deaminase</fullName>
        <ecNumber evidence="3">3.5.4.4</ecNumber>
    </recommendedName>
</protein>
<evidence type="ECO:0000256" key="1">
    <source>
        <dbReference type="ARBA" id="ARBA00001947"/>
    </source>
</evidence>
<dbReference type="GO" id="GO:0006154">
    <property type="term" value="P:adenosine catabolic process"/>
    <property type="evidence" value="ECO:0007669"/>
    <property type="project" value="TreeGrafter"/>
</dbReference>
<evidence type="ECO:0000256" key="2">
    <source>
        <dbReference type="ARBA" id="ARBA00006676"/>
    </source>
</evidence>
<evidence type="ECO:0000256" key="4">
    <source>
        <dbReference type="ARBA" id="ARBA00022723"/>
    </source>
</evidence>
<comment type="cofactor">
    <cofactor evidence="1">
        <name>Zn(2+)</name>
        <dbReference type="ChEBI" id="CHEBI:29105"/>
    </cofactor>
</comment>
<evidence type="ECO:0000256" key="6">
    <source>
        <dbReference type="ARBA" id="ARBA00022833"/>
    </source>
</evidence>
<dbReference type="Proteomes" id="UP000317691">
    <property type="component" value="Unassembled WGS sequence"/>
</dbReference>
<proteinExistence type="inferred from homology"/>
<dbReference type="Pfam" id="PF00962">
    <property type="entry name" value="A_deaminase"/>
    <property type="match status" value="1"/>
</dbReference>
<dbReference type="GO" id="GO:0043103">
    <property type="term" value="P:hypoxanthine salvage"/>
    <property type="evidence" value="ECO:0007669"/>
    <property type="project" value="TreeGrafter"/>
</dbReference>
<dbReference type="EC" id="3.5.4.4" evidence="3"/>
<sequence length="373" mass="41875">MHRSPPRRRTSPWGDPRRRRLLLHALPKTDLHVHLDGSIRPATLLALGKEQGIRLPVRSNQELRRFLSSLTSGVSLPRYLKAFDLTLKVLQERDALERAAFELAEDAHKEQVRYMEVRYCPALHTRQGLSMEGSVEAVTAGLERARRRYGIQTGTIVCGIRHLSPRLSLKLAELAVAYYGRGVVGFDLAGAEKDYPAKAHRKAFDHVVRSNVNVTVHAGEAFGAESIAQALHYCGAHRIGHGTRLREDPDILRYVNDHRIPLEMCLTSNVQTGAVSSLRAHPFHEYLTQGLRVTLNTDNRLVSSTTMTRELDRAVTALRLRPADVRHVLLNGFKSAFLPLRERGDIVLRAVAEMDAVFEAARAHDKETEPDLL</sequence>
<dbReference type="NCBIfam" id="TIGR01430">
    <property type="entry name" value="aden_deam"/>
    <property type="match status" value="1"/>
</dbReference>
<evidence type="ECO:0000256" key="3">
    <source>
        <dbReference type="ARBA" id="ARBA00012784"/>
    </source>
</evidence>
<dbReference type="CDD" id="cd01320">
    <property type="entry name" value="ADA"/>
    <property type="match status" value="1"/>
</dbReference>
<dbReference type="AlphaFoldDB" id="A0A538TM63"/>
<keyword evidence="4" id="KW-0479">Metal-binding</keyword>
<dbReference type="SUPFAM" id="SSF51556">
    <property type="entry name" value="Metallo-dependent hydrolases"/>
    <property type="match status" value="1"/>
</dbReference>
<dbReference type="EMBL" id="VBOZ01000017">
    <property type="protein sequence ID" value="TMQ64707.1"/>
    <property type="molecule type" value="Genomic_DNA"/>
</dbReference>
<gene>
    <name evidence="8" type="primary">add</name>
    <name evidence="8" type="ORF">E6K79_06625</name>
</gene>
<dbReference type="InterPro" id="IPR001365">
    <property type="entry name" value="A_deaminase_dom"/>
</dbReference>
<evidence type="ECO:0000256" key="5">
    <source>
        <dbReference type="ARBA" id="ARBA00022801"/>
    </source>
</evidence>
<dbReference type="InterPro" id="IPR006330">
    <property type="entry name" value="Ado/ade_deaminase"/>
</dbReference>
<name>A0A538TM63_UNCEI</name>
<keyword evidence="5 8" id="KW-0378">Hydrolase</keyword>
<dbReference type="GO" id="GO:0005829">
    <property type="term" value="C:cytosol"/>
    <property type="evidence" value="ECO:0007669"/>
    <property type="project" value="TreeGrafter"/>
</dbReference>
<dbReference type="PANTHER" id="PTHR11409">
    <property type="entry name" value="ADENOSINE DEAMINASE"/>
    <property type="match status" value="1"/>
</dbReference>
<dbReference type="Gene3D" id="3.20.20.140">
    <property type="entry name" value="Metal-dependent hydrolases"/>
    <property type="match status" value="1"/>
</dbReference>
<accession>A0A538TM63</accession>
<keyword evidence="6" id="KW-0862">Zinc</keyword>
<dbReference type="PANTHER" id="PTHR11409:SF43">
    <property type="entry name" value="ADENOSINE DEAMINASE"/>
    <property type="match status" value="1"/>
</dbReference>
<reference evidence="8 9" key="1">
    <citation type="journal article" date="2019" name="Nat. Microbiol.">
        <title>Mediterranean grassland soil C-N compound turnover is dependent on rainfall and depth, and is mediated by genomically divergent microorganisms.</title>
        <authorList>
            <person name="Diamond S."/>
            <person name="Andeer P.F."/>
            <person name="Li Z."/>
            <person name="Crits-Christoph A."/>
            <person name="Burstein D."/>
            <person name="Anantharaman K."/>
            <person name="Lane K.R."/>
            <person name="Thomas B.C."/>
            <person name="Pan C."/>
            <person name="Northen T.R."/>
            <person name="Banfield J.F."/>
        </authorList>
    </citation>
    <scope>NUCLEOTIDE SEQUENCE [LARGE SCALE GENOMIC DNA]</scope>
    <source>
        <strain evidence="8">WS_9</strain>
    </source>
</reference>
<feature type="domain" description="Adenosine deaminase" evidence="7">
    <location>
        <begin position="27"/>
        <end position="346"/>
    </location>
</feature>
<dbReference type="GO" id="GO:0046103">
    <property type="term" value="P:inosine biosynthetic process"/>
    <property type="evidence" value="ECO:0007669"/>
    <property type="project" value="TreeGrafter"/>
</dbReference>
<evidence type="ECO:0000259" key="7">
    <source>
        <dbReference type="Pfam" id="PF00962"/>
    </source>
</evidence>
<dbReference type="GO" id="GO:0046872">
    <property type="term" value="F:metal ion binding"/>
    <property type="evidence" value="ECO:0007669"/>
    <property type="project" value="UniProtKB-KW"/>
</dbReference>
<comment type="similarity">
    <text evidence="2">Belongs to the metallo-dependent hydrolases superfamily. Adenosine and AMP deaminases family.</text>
</comment>
<dbReference type="GO" id="GO:0004000">
    <property type="term" value="F:adenosine deaminase activity"/>
    <property type="evidence" value="ECO:0007669"/>
    <property type="project" value="TreeGrafter"/>
</dbReference>
<evidence type="ECO:0000313" key="9">
    <source>
        <dbReference type="Proteomes" id="UP000317691"/>
    </source>
</evidence>
<organism evidence="8 9">
    <name type="scientific">Eiseniibacteriota bacterium</name>
    <dbReference type="NCBI Taxonomy" id="2212470"/>
    <lineage>
        <taxon>Bacteria</taxon>
        <taxon>Candidatus Eiseniibacteriota</taxon>
    </lineage>
</organism>
<dbReference type="InterPro" id="IPR032466">
    <property type="entry name" value="Metal_Hydrolase"/>
</dbReference>